<feature type="compositionally biased region" description="Polar residues" evidence="1">
    <location>
        <begin position="92"/>
        <end position="101"/>
    </location>
</feature>
<feature type="compositionally biased region" description="Acidic residues" evidence="1">
    <location>
        <begin position="107"/>
        <end position="119"/>
    </location>
</feature>
<reference evidence="3 4" key="1">
    <citation type="journal article" date="2022" name="Nat. Ecol. Evol.">
        <title>A masculinizing supergene underlies an exaggerated male reproductive morph in a spider.</title>
        <authorList>
            <person name="Hendrickx F."/>
            <person name="De Corte Z."/>
            <person name="Sonet G."/>
            <person name="Van Belleghem S.M."/>
            <person name="Kostlbacher S."/>
            <person name="Vangestel C."/>
        </authorList>
    </citation>
    <scope>NUCLEOTIDE SEQUENCE [LARGE SCALE GENOMIC DNA]</scope>
    <source>
        <strain evidence="3">W744_W776</strain>
    </source>
</reference>
<sequence length="291" mass="32009">MTDRHEDIIPKIVITEPSLLPGFNTGLAQNVVQVPDEMDVVAPAPAPEPKVADFIVESTEDETTDGSISPSVSDIDSCSVSVEKPEIESMGTAVQPQNNGLLQVPGETDDEEEDDDNEDDLRNVEVGAYDLCWRWLQGFADSKFMFPILMVLLVMPISSGFMGARYMDRCPLSSSAPLFLFMLGVLGTLVILCRMVCIACGICGRGGQTKTLGMVVVFGNLAILLLLCTEMTTFLRQSPSFEPGTPNYCHRTFYNFTYWLNWTTLFVIAFLAVIHAPKFSRQEDTPATVDA</sequence>
<organism evidence="3 4">
    <name type="scientific">Oedothorax gibbosus</name>
    <dbReference type="NCBI Taxonomy" id="931172"/>
    <lineage>
        <taxon>Eukaryota</taxon>
        <taxon>Metazoa</taxon>
        <taxon>Ecdysozoa</taxon>
        <taxon>Arthropoda</taxon>
        <taxon>Chelicerata</taxon>
        <taxon>Arachnida</taxon>
        <taxon>Araneae</taxon>
        <taxon>Araneomorphae</taxon>
        <taxon>Entelegynae</taxon>
        <taxon>Araneoidea</taxon>
        <taxon>Linyphiidae</taxon>
        <taxon>Erigoninae</taxon>
        <taxon>Oedothorax</taxon>
    </lineage>
</organism>
<proteinExistence type="predicted"/>
<keyword evidence="4" id="KW-1185">Reference proteome</keyword>
<evidence type="ECO:0000313" key="4">
    <source>
        <dbReference type="Proteomes" id="UP000827092"/>
    </source>
</evidence>
<keyword evidence="2" id="KW-1133">Transmembrane helix</keyword>
<dbReference type="AlphaFoldDB" id="A0AAV6VBX5"/>
<name>A0AAV6VBX5_9ARAC</name>
<feature type="transmembrane region" description="Helical" evidence="2">
    <location>
        <begin position="144"/>
        <end position="166"/>
    </location>
</feature>
<protein>
    <submittedName>
        <fullName evidence="3">Uncharacterized protein</fullName>
    </submittedName>
</protein>
<keyword evidence="2" id="KW-0472">Membrane</keyword>
<feature type="transmembrane region" description="Helical" evidence="2">
    <location>
        <begin position="256"/>
        <end position="274"/>
    </location>
</feature>
<evidence type="ECO:0000256" key="2">
    <source>
        <dbReference type="SAM" id="Phobius"/>
    </source>
</evidence>
<keyword evidence="2" id="KW-0812">Transmembrane</keyword>
<evidence type="ECO:0000313" key="3">
    <source>
        <dbReference type="EMBL" id="KAG8194170.1"/>
    </source>
</evidence>
<dbReference type="Proteomes" id="UP000827092">
    <property type="component" value="Unassembled WGS sequence"/>
</dbReference>
<feature type="transmembrane region" description="Helical" evidence="2">
    <location>
        <begin position="178"/>
        <end position="203"/>
    </location>
</feature>
<feature type="region of interest" description="Disordered" evidence="1">
    <location>
        <begin position="89"/>
        <end position="119"/>
    </location>
</feature>
<accession>A0AAV6VBX5</accession>
<dbReference type="EMBL" id="JAFNEN010000107">
    <property type="protein sequence ID" value="KAG8194170.1"/>
    <property type="molecule type" value="Genomic_DNA"/>
</dbReference>
<evidence type="ECO:0000256" key="1">
    <source>
        <dbReference type="SAM" id="MobiDB-lite"/>
    </source>
</evidence>
<gene>
    <name evidence="3" type="ORF">JTE90_002375</name>
</gene>
<feature type="transmembrane region" description="Helical" evidence="2">
    <location>
        <begin position="215"/>
        <end position="236"/>
    </location>
</feature>
<comment type="caution">
    <text evidence="3">The sequence shown here is derived from an EMBL/GenBank/DDBJ whole genome shotgun (WGS) entry which is preliminary data.</text>
</comment>